<sequence>MRRRDWKRASQGTFLYKLGFLLDQGYTINKSIELVRSQLPEKRREVADNMLEILASGHSVIDIFSPLQLPNEIVSSLSINSANGNLTKSLMENGTFLKKKADWRARLNKAIRYPLFLLFLTIWIGIVFYQFLFPQFSILFSSLDVKTPLFTTWMLTCLGIMPLIGGCFLASGITLWIVMVIMRKKAKPSTQMDLFMRIPILKQFLMLMNTHFFSVNFGSMLQSGLSLSDALLVMEKHLNKGFYKEESQRLQKGLLNGDELTELLLAKSYFTTELAEIVRFGLAHGELGRELISYGEWIFKELEEKIYSSLQKIQPILFAGIGVFVLLMFASMLLPMFKLMEAL</sequence>
<dbReference type="NCBIfam" id="NF041012">
    <property type="entry name" value="T4P_ComGB"/>
    <property type="match status" value="1"/>
</dbReference>
<evidence type="ECO:0000256" key="7">
    <source>
        <dbReference type="SAM" id="Phobius"/>
    </source>
</evidence>
<dbReference type="Proteomes" id="UP000076623">
    <property type="component" value="Chromosome"/>
</dbReference>
<evidence type="ECO:0000313" key="10">
    <source>
        <dbReference type="Proteomes" id="UP000076623"/>
    </source>
</evidence>
<proteinExistence type="inferred from homology"/>
<dbReference type="Pfam" id="PF00482">
    <property type="entry name" value="T2SSF"/>
    <property type="match status" value="2"/>
</dbReference>
<dbReference type="PANTHER" id="PTHR30012">
    <property type="entry name" value="GENERAL SECRETION PATHWAY PROTEIN"/>
    <property type="match status" value="1"/>
</dbReference>
<evidence type="ECO:0000259" key="8">
    <source>
        <dbReference type="Pfam" id="PF00482"/>
    </source>
</evidence>
<comment type="similarity">
    <text evidence="2">Belongs to the GSP F family.</text>
</comment>
<dbReference type="STRING" id="1221500.ABE65_013980"/>
<dbReference type="InterPro" id="IPR018076">
    <property type="entry name" value="T2SS_GspF_dom"/>
</dbReference>
<reference evidence="9 10" key="1">
    <citation type="submission" date="2016-04" db="EMBL/GenBank/DDBJ databases">
        <title>Complete genome sequence of Fictibacillus phosphorivorans G25-29, a strain toxic to nematodes.</title>
        <authorList>
            <person name="Zheng Z."/>
        </authorList>
    </citation>
    <scope>NUCLEOTIDE SEQUENCE [LARGE SCALE GENOMIC DNA]</scope>
    <source>
        <strain evidence="9 10">G25-29</strain>
    </source>
</reference>
<dbReference type="GO" id="GO:0005886">
    <property type="term" value="C:plasma membrane"/>
    <property type="evidence" value="ECO:0007669"/>
    <property type="project" value="UniProtKB-SubCell"/>
</dbReference>
<accession>A0A160IP17</accession>
<dbReference type="Gene3D" id="1.20.81.30">
    <property type="entry name" value="Type II secretion system (T2SS), domain F"/>
    <property type="match status" value="2"/>
</dbReference>
<keyword evidence="3" id="KW-1003">Cell membrane</keyword>
<feature type="transmembrane region" description="Helical" evidence="7">
    <location>
        <begin position="153"/>
        <end position="182"/>
    </location>
</feature>
<dbReference type="RefSeq" id="WP_066396117.1">
    <property type="nucleotide sequence ID" value="NZ_CP015378.1"/>
</dbReference>
<feature type="domain" description="Type II secretion system protein GspF" evidence="8">
    <location>
        <begin position="216"/>
        <end position="335"/>
    </location>
</feature>
<keyword evidence="6 7" id="KW-0472">Membrane</keyword>
<name>A0A160IP17_9BACL</name>
<evidence type="ECO:0000256" key="1">
    <source>
        <dbReference type="ARBA" id="ARBA00004651"/>
    </source>
</evidence>
<protein>
    <recommendedName>
        <fullName evidence="8">Type II secretion system protein GspF domain-containing protein</fullName>
    </recommendedName>
</protein>
<evidence type="ECO:0000313" key="9">
    <source>
        <dbReference type="EMBL" id="ANC77847.1"/>
    </source>
</evidence>
<evidence type="ECO:0000256" key="2">
    <source>
        <dbReference type="ARBA" id="ARBA00005745"/>
    </source>
</evidence>
<organism evidence="9 10">
    <name type="scientific">Fictibacillus phosphorivorans</name>
    <dbReference type="NCBI Taxonomy" id="1221500"/>
    <lineage>
        <taxon>Bacteria</taxon>
        <taxon>Bacillati</taxon>
        <taxon>Bacillota</taxon>
        <taxon>Bacilli</taxon>
        <taxon>Bacillales</taxon>
        <taxon>Fictibacillaceae</taxon>
        <taxon>Fictibacillus</taxon>
    </lineage>
</organism>
<evidence type="ECO:0000256" key="4">
    <source>
        <dbReference type="ARBA" id="ARBA00022692"/>
    </source>
</evidence>
<dbReference type="InterPro" id="IPR003004">
    <property type="entry name" value="GspF/PilC"/>
</dbReference>
<keyword evidence="10" id="KW-1185">Reference proteome</keyword>
<feature type="transmembrane region" description="Helical" evidence="7">
    <location>
        <begin position="316"/>
        <end position="337"/>
    </location>
</feature>
<evidence type="ECO:0000256" key="5">
    <source>
        <dbReference type="ARBA" id="ARBA00022989"/>
    </source>
</evidence>
<dbReference type="InterPro" id="IPR047692">
    <property type="entry name" value="T4P_ComGB"/>
</dbReference>
<gene>
    <name evidence="9" type="ORF">ABE65_013980</name>
</gene>
<feature type="transmembrane region" description="Helical" evidence="7">
    <location>
        <begin position="113"/>
        <end position="133"/>
    </location>
</feature>
<dbReference type="InterPro" id="IPR042094">
    <property type="entry name" value="T2SS_GspF_sf"/>
</dbReference>
<dbReference type="AlphaFoldDB" id="A0A160IP17"/>
<dbReference type="KEGG" id="fpn:ABE65_013980"/>
<dbReference type="EMBL" id="CP015378">
    <property type="protein sequence ID" value="ANC77847.1"/>
    <property type="molecule type" value="Genomic_DNA"/>
</dbReference>
<dbReference type="PANTHER" id="PTHR30012:SF0">
    <property type="entry name" value="TYPE II SECRETION SYSTEM PROTEIN F-RELATED"/>
    <property type="match status" value="1"/>
</dbReference>
<keyword evidence="4 7" id="KW-0812">Transmembrane</keyword>
<feature type="domain" description="Type II secretion system protein GspF" evidence="8">
    <location>
        <begin position="14"/>
        <end position="134"/>
    </location>
</feature>
<comment type="subcellular location">
    <subcellularLocation>
        <location evidence="1">Cell membrane</location>
        <topology evidence="1">Multi-pass membrane protein</topology>
    </subcellularLocation>
</comment>
<keyword evidence="5 7" id="KW-1133">Transmembrane helix</keyword>
<evidence type="ECO:0000256" key="6">
    <source>
        <dbReference type="ARBA" id="ARBA00023136"/>
    </source>
</evidence>
<evidence type="ECO:0000256" key="3">
    <source>
        <dbReference type="ARBA" id="ARBA00022475"/>
    </source>
</evidence>